<dbReference type="InterPro" id="IPR011991">
    <property type="entry name" value="ArsR-like_HTH"/>
</dbReference>
<dbReference type="InterPro" id="IPR026282">
    <property type="entry name" value="MJ1563"/>
</dbReference>
<evidence type="ECO:0000259" key="6">
    <source>
        <dbReference type="Pfam" id="PF12802"/>
    </source>
</evidence>
<dbReference type="Pfam" id="PF12802">
    <property type="entry name" value="MarR_2"/>
    <property type="match status" value="1"/>
</dbReference>
<accession>A0A934X0L4</accession>
<dbReference type="PANTHER" id="PTHR38465">
    <property type="entry name" value="HTH-TYPE TRANSCRIPTIONAL REGULATOR MJ1563-RELATED"/>
    <property type="match status" value="1"/>
</dbReference>
<dbReference type="InterPro" id="IPR036390">
    <property type="entry name" value="WH_DNA-bd_sf"/>
</dbReference>
<evidence type="ECO:0000313" key="8">
    <source>
        <dbReference type="Proteomes" id="UP000611723"/>
    </source>
</evidence>
<reference evidence="7" key="1">
    <citation type="submission" date="2021-01" db="EMBL/GenBank/DDBJ databases">
        <title>Marivirga aurantiaca sp. nov., isolated from intertidal surface sediments.</title>
        <authorList>
            <person name="Zhang M."/>
        </authorList>
    </citation>
    <scope>NUCLEOTIDE SEQUENCE</scope>
    <source>
        <strain evidence="7">S37H4</strain>
    </source>
</reference>
<protein>
    <recommendedName>
        <fullName evidence="4">HTH-type transcriptional regulator</fullName>
    </recommendedName>
</protein>
<evidence type="ECO:0000256" key="5">
    <source>
        <dbReference type="SAM" id="Coils"/>
    </source>
</evidence>
<dbReference type="SUPFAM" id="SSF46785">
    <property type="entry name" value="Winged helix' DNA-binding domain"/>
    <property type="match status" value="1"/>
</dbReference>
<dbReference type="RefSeq" id="WP_201432386.1">
    <property type="nucleotide sequence ID" value="NZ_JAEQBW010000010.1"/>
</dbReference>
<evidence type="ECO:0000313" key="7">
    <source>
        <dbReference type="EMBL" id="MBK6266699.1"/>
    </source>
</evidence>
<keyword evidence="1 4" id="KW-0805">Transcription regulation</keyword>
<evidence type="ECO:0000256" key="4">
    <source>
        <dbReference type="PIRNR" id="PIRNR006707"/>
    </source>
</evidence>
<dbReference type="AlphaFoldDB" id="A0A934X0L4"/>
<feature type="domain" description="HTH marR-type" evidence="6">
    <location>
        <begin position="28"/>
        <end position="75"/>
    </location>
</feature>
<organism evidence="7 8">
    <name type="scientific">Marivirga aurantiaca</name>
    <dbReference type="NCBI Taxonomy" id="2802615"/>
    <lineage>
        <taxon>Bacteria</taxon>
        <taxon>Pseudomonadati</taxon>
        <taxon>Bacteroidota</taxon>
        <taxon>Cytophagia</taxon>
        <taxon>Cytophagales</taxon>
        <taxon>Marivirgaceae</taxon>
        <taxon>Marivirga</taxon>
    </lineage>
</organism>
<keyword evidence="5" id="KW-0175">Coiled coil</keyword>
<dbReference type="Proteomes" id="UP000611723">
    <property type="component" value="Unassembled WGS sequence"/>
</dbReference>
<dbReference type="PIRSF" id="PIRSF006707">
    <property type="entry name" value="MJ1563"/>
    <property type="match status" value="1"/>
</dbReference>
<dbReference type="Gene3D" id="1.10.10.10">
    <property type="entry name" value="Winged helix-like DNA-binding domain superfamily/Winged helix DNA-binding domain"/>
    <property type="match status" value="1"/>
</dbReference>
<dbReference type="InterPro" id="IPR036388">
    <property type="entry name" value="WH-like_DNA-bd_sf"/>
</dbReference>
<dbReference type="GO" id="GO:0003700">
    <property type="term" value="F:DNA-binding transcription factor activity"/>
    <property type="evidence" value="ECO:0007669"/>
    <property type="project" value="InterPro"/>
</dbReference>
<dbReference type="InterPro" id="IPR000835">
    <property type="entry name" value="HTH_MarR-typ"/>
</dbReference>
<evidence type="ECO:0000256" key="1">
    <source>
        <dbReference type="ARBA" id="ARBA00023015"/>
    </source>
</evidence>
<dbReference type="EMBL" id="JAEQBW010000010">
    <property type="protein sequence ID" value="MBK6266699.1"/>
    <property type="molecule type" value="Genomic_DNA"/>
</dbReference>
<keyword evidence="8" id="KW-1185">Reference proteome</keyword>
<dbReference type="CDD" id="cd00090">
    <property type="entry name" value="HTH_ARSR"/>
    <property type="match status" value="1"/>
</dbReference>
<keyword evidence="3 4" id="KW-0804">Transcription</keyword>
<gene>
    <name evidence="7" type="ORF">JKA74_16760</name>
</gene>
<dbReference type="GO" id="GO:0003677">
    <property type="term" value="F:DNA binding"/>
    <property type="evidence" value="ECO:0007669"/>
    <property type="project" value="UniProtKB-UniRule"/>
</dbReference>
<evidence type="ECO:0000256" key="3">
    <source>
        <dbReference type="ARBA" id="ARBA00023163"/>
    </source>
</evidence>
<keyword evidence="2 4" id="KW-0238">DNA-binding</keyword>
<sequence length="165" mass="19153">MEYIEAKNKFIQAWGTLGSSWGINKAMAQIHALLLISPNPLTTEEIMEELKISRGNANMNIRALIDWGIVEKEHRIGERKEFFSTGKDILELARQVSKERRKREIDPILKVLEQIQDVSGENEKLSKEFKNVTGDLRNFTQKVDGVIEKFSKSDKNWFYKLLMKL</sequence>
<evidence type="ECO:0000256" key="2">
    <source>
        <dbReference type="ARBA" id="ARBA00023125"/>
    </source>
</evidence>
<comment type="similarity">
    <text evidence="4">Belongs to the GbsR family.</text>
</comment>
<name>A0A934X0L4_9BACT</name>
<feature type="coiled-coil region" evidence="5">
    <location>
        <begin position="108"/>
        <end position="142"/>
    </location>
</feature>
<proteinExistence type="inferred from homology"/>
<comment type="caution">
    <text evidence="7">The sequence shown here is derived from an EMBL/GenBank/DDBJ whole genome shotgun (WGS) entry which is preliminary data.</text>
</comment>
<dbReference type="PANTHER" id="PTHR38465:SF1">
    <property type="entry name" value="HTH-TYPE TRANSCRIPTIONAL REGULATOR MJ1563-RELATED"/>
    <property type="match status" value="1"/>
</dbReference>
<dbReference type="InterPro" id="IPR052362">
    <property type="entry name" value="HTH-GbsR_regulator"/>
</dbReference>